<dbReference type="InterPro" id="IPR020596">
    <property type="entry name" value="rRNA_Ade_Mease_Trfase_CS"/>
</dbReference>
<dbReference type="SUPFAM" id="SSF53335">
    <property type="entry name" value="S-adenosyl-L-methionine-dependent methyltransferases"/>
    <property type="match status" value="1"/>
</dbReference>
<reference evidence="10" key="1">
    <citation type="submission" date="2024-03" db="EMBL/GenBank/DDBJ databases">
        <title>Complete genome sequence of Mycoplasma gypis type strain B1/T1.</title>
        <authorList>
            <person name="Spergser J."/>
        </authorList>
    </citation>
    <scope>NUCLEOTIDE SEQUENCE [LARGE SCALE GENOMIC DNA]</scope>
    <source>
        <strain evidence="10">B1/T1</strain>
    </source>
</reference>
<dbReference type="PROSITE" id="PS51689">
    <property type="entry name" value="SAM_RNA_A_N6_MT"/>
    <property type="match status" value="1"/>
</dbReference>
<dbReference type="EC" id="2.1.1.182" evidence="7"/>
<dbReference type="NCBIfam" id="TIGR00755">
    <property type="entry name" value="ksgA"/>
    <property type="match status" value="1"/>
</dbReference>
<dbReference type="InterPro" id="IPR029063">
    <property type="entry name" value="SAM-dependent_MTases_sf"/>
</dbReference>
<evidence type="ECO:0000313" key="10">
    <source>
        <dbReference type="EMBL" id="WXL28359.1"/>
    </source>
</evidence>
<evidence type="ECO:0000256" key="8">
    <source>
        <dbReference type="PROSITE-ProRule" id="PRU01026"/>
    </source>
</evidence>
<feature type="binding site" evidence="7 8">
    <location>
        <position position="14"/>
    </location>
    <ligand>
        <name>S-adenosyl-L-methionine</name>
        <dbReference type="ChEBI" id="CHEBI:59789"/>
    </ligand>
</feature>
<sequence length="255" mass="29762">MQVKAKKHLGQNFLQDKNIINKIVYSANIKNEEVIEIGPGQGAITGVILEDAKHLFSYEIDSDMITILNDKFSSKDNFSLFYEDFLKADLTKYSKKMILVANIPYYITSDILFKVFEYKHLFKRAIIMMQKEVAQRIVAKPNSNDYSKLSVVSQFISEPKILFDVSPSCFIPAPKVWSSVIEFNFTKETQQNKDFFDFVKLCFMFRRKKLFNNLIQKFSKNKILSVFETLGLNESIRSQELSVNQFILLFEEFQK</sequence>
<dbReference type="PANTHER" id="PTHR11727">
    <property type="entry name" value="DIMETHYLADENOSINE TRANSFERASE"/>
    <property type="match status" value="1"/>
</dbReference>
<evidence type="ECO:0000256" key="6">
    <source>
        <dbReference type="ARBA" id="ARBA00022884"/>
    </source>
</evidence>
<dbReference type="InterPro" id="IPR020598">
    <property type="entry name" value="rRNA_Ade_methylase_Trfase_N"/>
</dbReference>
<dbReference type="InterPro" id="IPR023165">
    <property type="entry name" value="rRNA_Ade_diMease-like_C"/>
</dbReference>
<dbReference type="PANTHER" id="PTHR11727:SF7">
    <property type="entry name" value="DIMETHYLADENOSINE TRANSFERASE-RELATED"/>
    <property type="match status" value="1"/>
</dbReference>
<keyword evidence="1 7" id="KW-0963">Cytoplasm</keyword>
<proteinExistence type="inferred from homology"/>
<evidence type="ECO:0000256" key="7">
    <source>
        <dbReference type="HAMAP-Rule" id="MF_00607"/>
    </source>
</evidence>
<keyword evidence="4 7" id="KW-0808">Transferase</keyword>
<keyword evidence="2 7" id="KW-0698">rRNA processing</keyword>
<keyword evidence="5 7" id="KW-0949">S-adenosyl-L-methionine</keyword>
<comment type="catalytic activity">
    <reaction evidence="7">
        <text>adenosine(1518)/adenosine(1519) in 16S rRNA + 4 S-adenosyl-L-methionine = N(6)-dimethyladenosine(1518)/N(6)-dimethyladenosine(1519) in 16S rRNA + 4 S-adenosyl-L-homocysteine + 4 H(+)</text>
        <dbReference type="Rhea" id="RHEA:19609"/>
        <dbReference type="Rhea" id="RHEA-COMP:10232"/>
        <dbReference type="Rhea" id="RHEA-COMP:10233"/>
        <dbReference type="ChEBI" id="CHEBI:15378"/>
        <dbReference type="ChEBI" id="CHEBI:57856"/>
        <dbReference type="ChEBI" id="CHEBI:59789"/>
        <dbReference type="ChEBI" id="CHEBI:74411"/>
        <dbReference type="ChEBI" id="CHEBI:74493"/>
        <dbReference type="EC" id="2.1.1.182"/>
    </reaction>
</comment>
<evidence type="ECO:0000256" key="1">
    <source>
        <dbReference type="ARBA" id="ARBA00022490"/>
    </source>
</evidence>
<feature type="binding site" evidence="7 8">
    <location>
        <position position="102"/>
    </location>
    <ligand>
        <name>S-adenosyl-L-methionine</name>
        <dbReference type="ChEBI" id="CHEBI:59789"/>
    </ligand>
</feature>
<organism evidence="10 11">
    <name type="scientific">[Mycoplasma] gypis</name>
    <dbReference type="NCBI Taxonomy" id="92404"/>
    <lineage>
        <taxon>Bacteria</taxon>
        <taxon>Bacillati</taxon>
        <taxon>Mycoplasmatota</taxon>
        <taxon>Mycoplasmoidales</taxon>
        <taxon>Metamycoplasmataceae</taxon>
        <taxon>Metamycoplasma</taxon>
    </lineage>
</organism>
<dbReference type="Gene3D" id="1.10.8.100">
    <property type="entry name" value="Ribosomal RNA adenine dimethylase-like, domain 2"/>
    <property type="match status" value="1"/>
</dbReference>
<dbReference type="RefSeq" id="WP_205499340.1">
    <property type="nucleotide sequence ID" value="NZ_CP148066.1"/>
</dbReference>
<name>A0ABZ2RTC0_9BACT</name>
<gene>
    <name evidence="7 10" type="primary">rsmA</name>
    <name evidence="7" type="synonym">ksgA</name>
    <name evidence="10" type="ORF">WG616_03275</name>
</gene>
<keyword evidence="6 7" id="KW-0694">RNA-binding</keyword>
<keyword evidence="3 7" id="KW-0489">Methyltransferase</keyword>
<dbReference type="PROSITE" id="PS01131">
    <property type="entry name" value="RRNA_A_DIMETH"/>
    <property type="match status" value="1"/>
</dbReference>
<comment type="function">
    <text evidence="7">Specifically dimethylates two adjacent adenosines (A1518 and A1519) in the loop of a conserved hairpin near the 3'-end of 16S rRNA in the 30S particle. May play a critical role in biogenesis of 30S subunits.</text>
</comment>
<protein>
    <recommendedName>
        <fullName evidence="7">Ribosomal RNA small subunit methyltransferase A</fullName>
        <ecNumber evidence="7">2.1.1.182</ecNumber>
    </recommendedName>
    <alternativeName>
        <fullName evidence="7">16S rRNA (adenine(1518)-N(6)/adenine(1519)-N(6))-dimethyltransferase</fullName>
    </alternativeName>
    <alternativeName>
        <fullName evidence="7">16S rRNA dimethyladenosine transferase</fullName>
    </alternativeName>
    <alternativeName>
        <fullName evidence="7">16S rRNA dimethylase</fullName>
    </alternativeName>
    <alternativeName>
        <fullName evidence="7">S-adenosylmethionine-6-N', N'-adenosyl(rRNA) dimethyltransferase</fullName>
    </alternativeName>
</protein>
<dbReference type="SMART" id="SM00650">
    <property type="entry name" value="rADc"/>
    <property type="match status" value="1"/>
</dbReference>
<dbReference type="Gene3D" id="3.40.50.150">
    <property type="entry name" value="Vaccinia Virus protein VP39"/>
    <property type="match status" value="1"/>
</dbReference>
<evidence type="ECO:0000256" key="3">
    <source>
        <dbReference type="ARBA" id="ARBA00022603"/>
    </source>
</evidence>
<feature type="binding site" evidence="7 8">
    <location>
        <position position="38"/>
    </location>
    <ligand>
        <name>S-adenosyl-L-methionine</name>
        <dbReference type="ChEBI" id="CHEBI:59789"/>
    </ligand>
</feature>
<comment type="subcellular location">
    <subcellularLocation>
        <location evidence="7">Cytoplasm</location>
    </subcellularLocation>
</comment>
<evidence type="ECO:0000256" key="5">
    <source>
        <dbReference type="ARBA" id="ARBA00022691"/>
    </source>
</evidence>
<feature type="binding site" evidence="7 8">
    <location>
        <position position="12"/>
    </location>
    <ligand>
        <name>S-adenosyl-L-methionine</name>
        <dbReference type="ChEBI" id="CHEBI:59789"/>
    </ligand>
</feature>
<dbReference type="HAMAP" id="MF_00607">
    <property type="entry name" value="16SrRNA_methyltr_A"/>
    <property type="match status" value="1"/>
</dbReference>
<dbReference type="GO" id="GO:0052908">
    <property type="term" value="F:16S rRNA (adenine(1518)-N(6)/adenine(1519)-N(6))-dimethyltransferase activity"/>
    <property type="evidence" value="ECO:0007669"/>
    <property type="project" value="UniProtKB-EC"/>
</dbReference>
<dbReference type="Proteomes" id="UP001460679">
    <property type="component" value="Chromosome"/>
</dbReference>
<accession>A0ABZ2RTC0</accession>
<dbReference type="EMBL" id="CP148066">
    <property type="protein sequence ID" value="WXL28359.1"/>
    <property type="molecule type" value="Genomic_DNA"/>
</dbReference>
<keyword evidence="11" id="KW-1185">Reference proteome</keyword>
<dbReference type="InterPro" id="IPR001737">
    <property type="entry name" value="KsgA/Erm"/>
</dbReference>
<feature type="binding site" evidence="7 8">
    <location>
        <position position="59"/>
    </location>
    <ligand>
        <name>S-adenosyl-L-methionine</name>
        <dbReference type="ChEBI" id="CHEBI:59789"/>
    </ligand>
</feature>
<evidence type="ECO:0000256" key="2">
    <source>
        <dbReference type="ARBA" id="ARBA00022552"/>
    </source>
</evidence>
<evidence type="ECO:0000313" key="11">
    <source>
        <dbReference type="Proteomes" id="UP001460679"/>
    </source>
</evidence>
<evidence type="ECO:0000256" key="4">
    <source>
        <dbReference type="ARBA" id="ARBA00022679"/>
    </source>
</evidence>
<comment type="similarity">
    <text evidence="7">Belongs to the class I-like SAM-binding methyltransferase superfamily. rRNA adenine N(6)-methyltransferase family. RsmA subfamily.</text>
</comment>
<evidence type="ECO:0000259" key="9">
    <source>
        <dbReference type="SMART" id="SM00650"/>
    </source>
</evidence>
<dbReference type="InterPro" id="IPR011530">
    <property type="entry name" value="rRNA_adenine_dimethylase"/>
</dbReference>
<feature type="domain" description="Ribosomal RNA adenine methylase transferase N-terminal" evidence="9">
    <location>
        <begin position="19"/>
        <end position="187"/>
    </location>
</feature>
<dbReference type="Pfam" id="PF00398">
    <property type="entry name" value="RrnaAD"/>
    <property type="match status" value="1"/>
</dbReference>
<feature type="binding site" evidence="7 8">
    <location>
        <position position="84"/>
    </location>
    <ligand>
        <name>S-adenosyl-L-methionine</name>
        <dbReference type="ChEBI" id="CHEBI:59789"/>
    </ligand>
</feature>